<sequence>MEAVQKTLEQLAKRAPGLHPSSTSAKAAAATPTVHDSIDQLIARIEAAKAAISSTSDAASSSSQLSPAVVLAELKASVESTQKTILDRQKEFHAALSKSTKALDKKFPIPIDGVADPSLFSSPEAQTALERVILNHLQRHGDWSTSYRFAAEAGLDLSPESEALYAELHKVVAAMGRGDLRPAIAWAQAQRSWLEARKSPLEFALHRSQFIRIAAGAILPGGAEDAATANRDPDGENVEMMSASIDQLAPISTVTAAATSTDPVGMPLSRTNVERALAYGREHFKPFRSTHLGEIQRLFTLLAFLPAFLPAPAYGPEGFDSVPVEHLIPTVPLVYRPLLDANLVHAPLLEPLFKLEFCARNRIAKDAPLAIGVEVGAGGALNKIIKVKAVMKERGNEWSQADELPAEDHFKMATTINETSKHGTRVYTDYDVSSPPHLPGPDFVRFILISDSHSQTTLIPDGDVLLHAGDLTTLGQPCDLSSQVEWLKSLPHKQKIFVCGNHDFSACTSKNFYERKGRELNAKYKVKDAKDDVEQAKKVLSQESLGERLKYLEDDAFEFSVDREETRHHLWKVWGSPWSPEFGDWAWNYARGEEAKQVHSVIPSDIDLLITHTPPHKLGRLDAIHDGTPVGCEELTRRLTVPTTSPDALQPLLHVFGHIHEARGVHLLKHGEDEGAKETVLVNAALVEYDQDKWNKHRIYYDAPISAETTAAAGAVEQTVPITLTTSLDQYAIPSGPYMVPVSWRRTHLSRLVNKLVASSSTDSAATTVPFDFIIYSSLLRTSLGEYLDTQGLTSESTLSIEYVRSTLPPTRLAAFEHDDWVASVDCGHAGGVGSVYMTSAYDGSVRLFSPSNAAEAEHTFSTLNKATVQAGKNGSLTSAKWTPKADAIVTGGMDGRVQLWNVAQGEDGEWTSSRKWVGEAHNAPISAVDTAQGPSGASVLSVGWDGMVALWDDIPSSTSDTVVESESEDNSEDEGASKRRKTTNGKSSKTTPSKPDTQSPTTILWHAQPTSHSITGAKNVFTPFSRITSVLFERSFSSCSRSSKDANRAWTSGFNGQLKGWDLSSGGFVHTSLSLPTSTSSEIRPIISLTHLAPSTLVAGSMDRGIHIFDSRPSTSGVQTLGFAINNAHKGPVDVVSAHPTDLHLFASGSGMEGTVKVWDSRSSKKALFSLAVGEQGGNKGEKGVLGLDWSNDGQELVAGGKDKRITVYRGSNIGGSAEK</sequence>
<evidence type="ECO:0000256" key="2">
    <source>
        <dbReference type="ARBA" id="ARBA00022574"/>
    </source>
</evidence>
<dbReference type="PANTHER" id="PTHR12905:SF0">
    <property type="entry name" value="CALCINEURIN-LIKE PHOSPHOESTERASE DOMAIN-CONTAINING PROTEIN"/>
    <property type="match status" value="1"/>
</dbReference>
<reference evidence="8" key="1">
    <citation type="submission" date="2018-08" db="EMBL/GenBank/DDBJ databases">
        <authorList>
            <person name="Guldener U."/>
        </authorList>
    </citation>
    <scope>NUCLEOTIDE SEQUENCE</scope>
    <source>
        <strain evidence="8">UB2</strain>
    </source>
</reference>
<evidence type="ECO:0000313" key="8">
    <source>
        <dbReference type="EMBL" id="SYW77144.1"/>
    </source>
</evidence>
<dbReference type="InterPro" id="IPR036322">
    <property type="entry name" value="WD40_repeat_dom_sf"/>
</dbReference>
<keyword evidence="9" id="KW-1185">Reference proteome</keyword>
<dbReference type="PROSITE" id="PS00678">
    <property type="entry name" value="WD_REPEATS_1"/>
    <property type="match status" value="1"/>
</dbReference>
<feature type="domain" description="CTLH" evidence="7">
    <location>
        <begin position="165"/>
        <end position="221"/>
    </location>
</feature>
<dbReference type="Proteomes" id="UP000658997">
    <property type="component" value="Unassembled WGS sequence"/>
</dbReference>
<evidence type="ECO:0000256" key="1">
    <source>
        <dbReference type="ARBA" id="ARBA00004604"/>
    </source>
</evidence>
<dbReference type="Gene3D" id="3.60.21.10">
    <property type="match status" value="1"/>
</dbReference>
<keyword evidence="4" id="KW-0539">Nucleus</keyword>
<evidence type="ECO:0000256" key="6">
    <source>
        <dbReference type="SAM" id="MobiDB-lite"/>
    </source>
</evidence>
<dbReference type="InterPro" id="IPR012972">
    <property type="entry name" value="NLE"/>
</dbReference>
<dbReference type="Gene3D" id="2.130.10.10">
    <property type="entry name" value="YVTN repeat-like/Quinoprotein amine dehydrogenase"/>
    <property type="match status" value="1"/>
</dbReference>
<feature type="repeat" description="WD" evidence="5">
    <location>
        <begin position="870"/>
        <end position="907"/>
    </location>
</feature>
<dbReference type="PANTHER" id="PTHR12905">
    <property type="entry name" value="METALLOPHOSPHOESTERASE"/>
    <property type="match status" value="1"/>
</dbReference>
<dbReference type="PROSITE" id="PS50294">
    <property type="entry name" value="WD_REPEATS_REGION"/>
    <property type="match status" value="1"/>
</dbReference>
<dbReference type="InterPro" id="IPR013144">
    <property type="entry name" value="CRA_dom"/>
</dbReference>
<keyword evidence="3" id="KW-0677">Repeat</keyword>
<dbReference type="SMART" id="SM00320">
    <property type="entry name" value="WD40"/>
    <property type="match status" value="7"/>
</dbReference>
<proteinExistence type="predicted"/>
<dbReference type="SMART" id="SM00757">
    <property type="entry name" value="CRA"/>
    <property type="match status" value="1"/>
</dbReference>
<dbReference type="GO" id="GO:0005730">
    <property type="term" value="C:nucleolus"/>
    <property type="evidence" value="ECO:0007669"/>
    <property type="project" value="UniProtKB-SubCell"/>
</dbReference>
<evidence type="ECO:0000259" key="7">
    <source>
        <dbReference type="PROSITE" id="PS50897"/>
    </source>
</evidence>
<dbReference type="Pfam" id="PF10607">
    <property type="entry name" value="CTLH"/>
    <property type="match status" value="1"/>
</dbReference>
<dbReference type="InterPro" id="IPR004843">
    <property type="entry name" value="Calcineurin-like_PHP"/>
</dbReference>
<keyword evidence="2 5" id="KW-0853">WD repeat</keyword>
<dbReference type="InterPro" id="IPR001680">
    <property type="entry name" value="WD40_rpt"/>
</dbReference>
<dbReference type="InterPro" id="IPR006594">
    <property type="entry name" value="LisH"/>
</dbReference>
<dbReference type="InterPro" id="IPR029052">
    <property type="entry name" value="Metallo-depent_PP-like"/>
</dbReference>
<feature type="compositionally biased region" description="Acidic residues" evidence="6">
    <location>
        <begin position="964"/>
        <end position="975"/>
    </location>
</feature>
<dbReference type="Pfam" id="PF08154">
    <property type="entry name" value="NLE"/>
    <property type="match status" value="1"/>
</dbReference>
<dbReference type="InterPro" id="IPR051693">
    <property type="entry name" value="UPF0046_metallophosphoest"/>
</dbReference>
<name>A0A8H8QJM7_9BASI</name>
<dbReference type="CDD" id="cd07379">
    <property type="entry name" value="MPP_239FB"/>
    <property type="match status" value="1"/>
</dbReference>
<dbReference type="PROSITE" id="PS50082">
    <property type="entry name" value="WD_REPEATS_2"/>
    <property type="match status" value="1"/>
</dbReference>
<evidence type="ECO:0000313" key="9">
    <source>
        <dbReference type="Proteomes" id="UP000658997"/>
    </source>
</evidence>
<dbReference type="Pfam" id="PF00149">
    <property type="entry name" value="Metallophos"/>
    <property type="match status" value="1"/>
</dbReference>
<dbReference type="InterPro" id="IPR019775">
    <property type="entry name" value="WD40_repeat_CS"/>
</dbReference>
<protein>
    <submittedName>
        <fullName evidence="8">Related to YTM1 - microtubule-interacting protein</fullName>
    </submittedName>
</protein>
<dbReference type="PROSITE" id="PS50897">
    <property type="entry name" value="CTLH"/>
    <property type="match status" value="1"/>
</dbReference>
<feature type="region of interest" description="Disordered" evidence="6">
    <location>
        <begin position="958"/>
        <end position="1002"/>
    </location>
</feature>
<dbReference type="InterPro" id="IPR006595">
    <property type="entry name" value="CTLH_C"/>
</dbReference>
<organism evidence="8 9">
    <name type="scientific">Ustilago bromivora</name>
    <dbReference type="NCBI Taxonomy" id="307758"/>
    <lineage>
        <taxon>Eukaryota</taxon>
        <taxon>Fungi</taxon>
        <taxon>Dikarya</taxon>
        <taxon>Basidiomycota</taxon>
        <taxon>Ustilaginomycotina</taxon>
        <taxon>Ustilaginomycetes</taxon>
        <taxon>Ustilaginales</taxon>
        <taxon>Ustilaginaceae</taxon>
        <taxon>Ustilago</taxon>
    </lineage>
</organism>
<dbReference type="InterPro" id="IPR024964">
    <property type="entry name" value="CTLH/CRA"/>
</dbReference>
<dbReference type="GO" id="GO:0016787">
    <property type="term" value="F:hydrolase activity"/>
    <property type="evidence" value="ECO:0007669"/>
    <property type="project" value="InterPro"/>
</dbReference>
<feature type="compositionally biased region" description="Polar residues" evidence="6">
    <location>
        <begin position="985"/>
        <end position="1002"/>
    </location>
</feature>
<dbReference type="AlphaFoldDB" id="A0A8H8QJM7"/>
<gene>
    <name evidence="8" type="ORF">UBRO2_01767</name>
</gene>
<dbReference type="EMBL" id="ULHB01000024">
    <property type="protein sequence ID" value="SYW77144.1"/>
    <property type="molecule type" value="Genomic_DNA"/>
</dbReference>
<evidence type="ECO:0000256" key="5">
    <source>
        <dbReference type="PROSITE-ProRule" id="PRU00221"/>
    </source>
</evidence>
<comment type="caution">
    <text evidence="8">The sequence shown here is derived from an EMBL/GenBank/DDBJ whole genome shotgun (WGS) entry which is preliminary data.</text>
</comment>
<dbReference type="PROSITE" id="PS50896">
    <property type="entry name" value="LISH"/>
    <property type="match status" value="1"/>
</dbReference>
<dbReference type="Pfam" id="PF00400">
    <property type="entry name" value="WD40"/>
    <property type="match status" value="4"/>
</dbReference>
<dbReference type="InterPro" id="IPR015943">
    <property type="entry name" value="WD40/YVTN_repeat-like_dom_sf"/>
</dbReference>
<dbReference type="SUPFAM" id="SSF50978">
    <property type="entry name" value="WD40 repeat-like"/>
    <property type="match status" value="1"/>
</dbReference>
<comment type="subcellular location">
    <subcellularLocation>
        <location evidence="1">Nucleus</location>
        <location evidence="1">Nucleolus</location>
    </subcellularLocation>
</comment>
<evidence type="ECO:0000256" key="3">
    <source>
        <dbReference type="ARBA" id="ARBA00022737"/>
    </source>
</evidence>
<dbReference type="SUPFAM" id="SSF56300">
    <property type="entry name" value="Metallo-dependent phosphatases"/>
    <property type="match status" value="1"/>
</dbReference>
<evidence type="ECO:0000256" key="4">
    <source>
        <dbReference type="ARBA" id="ARBA00023242"/>
    </source>
</evidence>
<accession>A0A8H8QJM7</accession>